<dbReference type="InterPro" id="IPR043519">
    <property type="entry name" value="NT_sf"/>
</dbReference>
<evidence type="ECO:0000256" key="7">
    <source>
        <dbReference type="ARBA" id="ARBA00022840"/>
    </source>
</evidence>
<dbReference type="InterPro" id="IPR002934">
    <property type="entry name" value="Polymerase_NTP_transf_dom"/>
</dbReference>
<dbReference type="InterPro" id="IPR010982">
    <property type="entry name" value="Lambda_DNA-bd_dom_sf"/>
</dbReference>
<dbReference type="Pfam" id="PF01909">
    <property type="entry name" value="NTP_transf_2"/>
    <property type="match status" value="1"/>
</dbReference>
<keyword evidence="4" id="KW-0548">Nucleotidyltransferase</keyword>
<sequence length="138" mass="15037">MQAGLTQAQLAERSGVPQPNIAAYERGRRRPSAATVERLDSALRPSARAALAHHHDAILTVLREHRMSNPRVFGSVARDEDHPGSDIDLLVDAEPDLDLLDIIDAAELLEELLGRGVDIITSRSLRADHEIARATVAL</sequence>
<organism evidence="12 13">
    <name type="scientific">Brevibacterium pityocampae</name>
    <dbReference type="NCBI Taxonomy" id="506594"/>
    <lineage>
        <taxon>Bacteria</taxon>
        <taxon>Bacillati</taxon>
        <taxon>Actinomycetota</taxon>
        <taxon>Actinomycetes</taxon>
        <taxon>Micrococcales</taxon>
        <taxon>Brevibacteriaceae</taxon>
        <taxon>Brevibacterium</taxon>
    </lineage>
</organism>
<keyword evidence="7" id="KW-0067">ATP-binding</keyword>
<dbReference type="SUPFAM" id="SSF47413">
    <property type="entry name" value="lambda repressor-like DNA-binding domains"/>
    <property type="match status" value="1"/>
</dbReference>
<dbReference type="InterPro" id="IPR052038">
    <property type="entry name" value="Type-VII_TA_antitoxin"/>
</dbReference>
<evidence type="ECO:0000256" key="9">
    <source>
        <dbReference type="ARBA" id="ARBA00038276"/>
    </source>
</evidence>
<gene>
    <name evidence="12" type="ORF">GCM10023167_12100</name>
</gene>
<dbReference type="PROSITE" id="PS50943">
    <property type="entry name" value="HTH_CROC1"/>
    <property type="match status" value="1"/>
</dbReference>
<feature type="region of interest" description="Disordered" evidence="10">
    <location>
        <begin position="1"/>
        <end position="34"/>
    </location>
</feature>
<comment type="cofactor">
    <cofactor evidence="1">
        <name>Mg(2+)</name>
        <dbReference type="ChEBI" id="CHEBI:18420"/>
    </cofactor>
</comment>
<accession>A0ABP8JAV9</accession>
<name>A0ABP8JAV9_9MICO</name>
<keyword evidence="5" id="KW-0479">Metal-binding</keyword>
<dbReference type="SUPFAM" id="SSF81301">
    <property type="entry name" value="Nucleotidyltransferase"/>
    <property type="match status" value="1"/>
</dbReference>
<dbReference type="CDD" id="cd05403">
    <property type="entry name" value="NT_KNTase_like"/>
    <property type="match status" value="1"/>
</dbReference>
<dbReference type="PANTHER" id="PTHR33571">
    <property type="entry name" value="SSL8005 PROTEIN"/>
    <property type="match status" value="1"/>
</dbReference>
<comment type="similarity">
    <text evidence="9">Belongs to the MntA antitoxin family.</text>
</comment>
<dbReference type="PANTHER" id="PTHR33571:SF12">
    <property type="entry name" value="BSL3053 PROTEIN"/>
    <property type="match status" value="1"/>
</dbReference>
<dbReference type="EMBL" id="BAABGL010000006">
    <property type="protein sequence ID" value="GAA4387869.1"/>
    <property type="molecule type" value="Genomic_DNA"/>
</dbReference>
<keyword evidence="13" id="KW-1185">Reference proteome</keyword>
<evidence type="ECO:0000256" key="4">
    <source>
        <dbReference type="ARBA" id="ARBA00022695"/>
    </source>
</evidence>
<keyword evidence="8" id="KW-0460">Magnesium</keyword>
<dbReference type="CDD" id="cd00093">
    <property type="entry name" value="HTH_XRE"/>
    <property type="match status" value="1"/>
</dbReference>
<evidence type="ECO:0000256" key="1">
    <source>
        <dbReference type="ARBA" id="ARBA00001946"/>
    </source>
</evidence>
<dbReference type="Pfam" id="PF01381">
    <property type="entry name" value="HTH_3"/>
    <property type="match status" value="1"/>
</dbReference>
<keyword evidence="6" id="KW-0547">Nucleotide-binding</keyword>
<evidence type="ECO:0000256" key="8">
    <source>
        <dbReference type="ARBA" id="ARBA00022842"/>
    </source>
</evidence>
<feature type="domain" description="HTH cro/C1-type" evidence="11">
    <location>
        <begin position="2"/>
        <end position="43"/>
    </location>
</feature>
<evidence type="ECO:0000256" key="2">
    <source>
        <dbReference type="ARBA" id="ARBA00022649"/>
    </source>
</evidence>
<evidence type="ECO:0000256" key="3">
    <source>
        <dbReference type="ARBA" id="ARBA00022679"/>
    </source>
</evidence>
<dbReference type="Proteomes" id="UP001500642">
    <property type="component" value="Unassembled WGS sequence"/>
</dbReference>
<proteinExistence type="inferred from homology"/>
<keyword evidence="2" id="KW-1277">Toxin-antitoxin system</keyword>
<dbReference type="InterPro" id="IPR001387">
    <property type="entry name" value="Cro/C1-type_HTH"/>
</dbReference>
<dbReference type="Gene3D" id="1.10.260.40">
    <property type="entry name" value="lambda repressor-like DNA-binding domains"/>
    <property type="match status" value="1"/>
</dbReference>
<evidence type="ECO:0000259" key="11">
    <source>
        <dbReference type="PROSITE" id="PS50943"/>
    </source>
</evidence>
<evidence type="ECO:0000256" key="6">
    <source>
        <dbReference type="ARBA" id="ARBA00022741"/>
    </source>
</evidence>
<evidence type="ECO:0000313" key="13">
    <source>
        <dbReference type="Proteomes" id="UP001500642"/>
    </source>
</evidence>
<comment type="caution">
    <text evidence="12">The sequence shown here is derived from an EMBL/GenBank/DDBJ whole genome shotgun (WGS) entry which is preliminary data.</text>
</comment>
<protein>
    <recommendedName>
        <fullName evidence="11">HTH cro/C1-type domain-containing protein</fullName>
    </recommendedName>
</protein>
<evidence type="ECO:0000256" key="10">
    <source>
        <dbReference type="SAM" id="MobiDB-lite"/>
    </source>
</evidence>
<dbReference type="SMART" id="SM00530">
    <property type="entry name" value="HTH_XRE"/>
    <property type="match status" value="1"/>
</dbReference>
<dbReference type="Gene3D" id="3.30.460.10">
    <property type="entry name" value="Beta Polymerase, domain 2"/>
    <property type="match status" value="1"/>
</dbReference>
<evidence type="ECO:0000256" key="5">
    <source>
        <dbReference type="ARBA" id="ARBA00022723"/>
    </source>
</evidence>
<evidence type="ECO:0000313" key="12">
    <source>
        <dbReference type="EMBL" id="GAA4387869.1"/>
    </source>
</evidence>
<keyword evidence="3" id="KW-0808">Transferase</keyword>
<reference evidence="13" key="1">
    <citation type="journal article" date="2019" name="Int. J. Syst. Evol. Microbiol.">
        <title>The Global Catalogue of Microorganisms (GCM) 10K type strain sequencing project: providing services to taxonomists for standard genome sequencing and annotation.</title>
        <authorList>
            <consortium name="The Broad Institute Genomics Platform"/>
            <consortium name="The Broad Institute Genome Sequencing Center for Infectious Disease"/>
            <person name="Wu L."/>
            <person name="Ma J."/>
        </authorList>
    </citation>
    <scope>NUCLEOTIDE SEQUENCE [LARGE SCALE GENOMIC DNA]</scope>
    <source>
        <strain evidence="13">JCM 17808</strain>
    </source>
</reference>